<dbReference type="InterPro" id="IPR036662">
    <property type="entry name" value="PTS_EIIA_man-typ_sf"/>
</dbReference>
<evidence type="ECO:0000313" key="4">
    <source>
        <dbReference type="Proteomes" id="UP000592294"/>
    </source>
</evidence>
<dbReference type="Gene3D" id="3.40.50.510">
    <property type="entry name" value="Phosphotransferase system, mannose-type IIA component"/>
    <property type="match status" value="1"/>
</dbReference>
<dbReference type="EMBL" id="JABZEO010000007">
    <property type="protein sequence ID" value="NVZ09925.1"/>
    <property type="molecule type" value="Genomic_DNA"/>
</dbReference>
<protein>
    <submittedName>
        <fullName evidence="3">PTS fructose transporter subunit IIA</fullName>
    </submittedName>
</protein>
<name>A0A850RB02_9GAMM</name>
<feature type="domain" description="PTS EIIA type-4" evidence="2">
    <location>
        <begin position="2"/>
        <end position="125"/>
    </location>
</feature>
<dbReference type="GO" id="GO:0009401">
    <property type="term" value="P:phosphoenolpyruvate-dependent sugar phosphotransferase system"/>
    <property type="evidence" value="ECO:0007669"/>
    <property type="project" value="InterPro"/>
</dbReference>
<reference evidence="3 4" key="1">
    <citation type="submission" date="2020-06" db="EMBL/GenBank/DDBJ databases">
        <title>Whole-genome sequence of Allochromatium humboldtianum DSM 21881, type strain.</title>
        <authorList>
            <person name="Kyndt J.A."/>
            <person name="Meyer T.E."/>
        </authorList>
    </citation>
    <scope>NUCLEOTIDE SEQUENCE [LARGE SCALE GENOMIC DNA]</scope>
    <source>
        <strain evidence="3 4">DSM 21881</strain>
    </source>
</reference>
<evidence type="ECO:0000256" key="1">
    <source>
        <dbReference type="ARBA" id="ARBA00022679"/>
    </source>
</evidence>
<dbReference type="RefSeq" id="WP_176976673.1">
    <property type="nucleotide sequence ID" value="NZ_JABZEO010000007.1"/>
</dbReference>
<accession>A0A850RB02</accession>
<gene>
    <name evidence="3" type="ORF">HW932_11695</name>
</gene>
<sequence>MSVGILLVTHRSLGVDLLRIAGEILGRAPVGVACCEVVNDTPPEEILTRCRHLAATIDQGEGVLVLTDLYGATPANVARAFADSRAQVRVVSGLNLPMLLRTLNYTALDLEGLAEKALSGGRDGVRGSD</sequence>
<dbReference type="GO" id="GO:0016740">
    <property type="term" value="F:transferase activity"/>
    <property type="evidence" value="ECO:0007669"/>
    <property type="project" value="UniProtKB-KW"/>
</dbReference>
<dbReference type="InterPro" id="IPR051471">
    <property type="entry name" value="Bacterial_PTS_sugar_comp"/>
</dbReference>
<dbReference type="AlphaFoldDB" id="A0A850RB02"/>
<dbReference type="InterPro" id="IPR004701">
    <property type="entry name" value="PTS_EIIA_man-typ"/>
</dbReference>
<keyword evidence="4" id="KW-1185">Reference proteome</keyword>
<dbReference type="PROSITE" id="PS51096">
    <property type="entry name" value="PTS_EIIA_TYPE_4"/>
    <property type="match status" value="1"/>
</dbReference>
<dbReference type="GO" id="GO:0016020">
    <property type="term" value="C:membrane"/>
    <property type="evidence" value="ECO:0007669"/>
    <property type="project" value="InterPro"/>
</dbReference>
<dbReference type="Proteomes" id="UP000592294">
    <property type="component" value="Unassembled WGS sequence"/>
</dbReference>
<proteinExistence type="predicted"/>
<evidence type="ECO:0000313" key="3">
    <source>
        <dbReference type="EMBL" id="NVZ09925.1"/>
    </source>
</evidence>
<dbReference type="Pfam" id="PF03610">
    <property type="entry name" value="EIIA-man"/>
    <property type="match status" value="1"/>
</dbReference>
<organism evidence="3 4">
    <name type="scientific">Allochromatium humboldtianum</name>
    <dbReference type="NCBI Taxonomy" id="504901"/>
    <lineage>
        <taxon>Bacteria</taxon>
        <taxon>Pseudomonadati</taxon>
        <taxon>Pseudomonadota</taxon>
        <taxon>Gammaproteobacteria</taxon>
        <taxon>Chromatiales</taxon>
        <taxon>Chromatiaceae</taxon>
        <taxon>Allochromatium</taxon>
    </lineage>
</organism>
<dbReference type="SUPFAM" id="SSF53062">
    <property type="entry name" value="PTS system fructose IIA component-like"/>
    <property type="match status" value="1"/>
</dbReference>
<dbReference type="PANTHER" id="PTHR33799:SF1">
    <property type="entry name" value="PTS SYSTEM MANNOSE-SPECIFIC EIIAB COMPONENT-RELATED"/>
    <property type="match status" value="1"/>
</dbReference>
<evidence type="ECO:0000259" key="2">
    <source>
        <dbReference type="PROSITE" id="PS51096"/>
    </source>
</evidence>
<comment type="caution">
    <text evidence="3">The sequence shown here is derived from an EMBL/GenBank/DDBJ whole genome shotgun (WGS) entry which is preliminary data.</text>
</comment>
<keyword evidence="1" id="KW-0808">Transferase</keyword>
<dbReference type="PANTHER" id="PTHR33799">
    <property type="entry name" value="PTS PERMEASE-RELATED-RELATED"/>
    <property type="match status" value="1"/>
</dbReference>